<feature type="transmembrane region" description="Helical" evidence="5">
    <location>
        <begin position="307"/>
        <end position="332"/>
    </location>
</feature>
<keyword evidence="2 5" id="KW-0812">Transmembrane</keyword>
<feature type="transmembrane region" description="Helical" evidence="5">
    <location>
        <begin position="492"/>
        <end position="514"/>
    </location>
</feature>
<dbReference type="GO" id="GO:0016020">
    <property type="term" value="C:membrane"/>
    <property type="evidence" value="ECO:0007669"/>
    <property type="project" value="UniProtKB-SubCell"/>
</dbReference>
<organism evidence="6 7">
    <name type="scientific">Gymnopilus junonius</name>
    <name type="common">Spectacular rustgill mushroom</name>
    <name type="synonym">Gymnopilus spectabilis subsp. junonius</name>
    <dbReference type="NCBI Taxonomy" id="109634"/>
    <lineage>
        <taxon>Eukaryota</taxon>
        <taxon>Fungi</taxon>
        <taxon>Dikarya</taxon>
        <taxon>Basidiomycota</taxon>
        <taxon>Agaricomycotina</taxon>
        <taxon>Agaricomycetes</taxon>
        <taxon>Agaricomycetidae</taxon>
        <taxon>Agaricales</taxon>
        <taxon>Agaricineae</taxon>
        <taxon>Hymenogastraceae</taxon>
        <taxon>Gymnopilus</taxon>
    </lineage>
</organism>
<dbReference type="PANTHER" id="PTHR23507">
    <property type="entry name" value="ZGC:174356"/>
    <property type="match status" value="1"/>
</dbReference>
<evidence type="ECO:0000256" key="1">
    <source>
        <dbReference type="ARBA" id="ARBA00004141"/>
    </source>
</evidence>
<dbReference type="InterPro" id="IPR011701">
    <property type="entry name" value="MFS"/>
</dbReference>
<dbReference type="Pfam" id="PF07690">
    <property type="entry name" value="MFS_1"/>
    <property type="match status" value="1"/>
</dbReference>
<gene>
    <name evidence="6" type="ORF">CPB84DRAFT_1813640</name>
</gene>
<dbReference type="PANTHER" id="PTHR23507:SF1">
    <property type="entry name" value="FI18259P1-RELATED"/>
    <property type="match status" value="1"/>
</dbReference>
<feature type="transmembrane region" description="Helical" evidence="5">
    <location>
        <begin position="457"/>
        <end position="480"/>
    </location>
</feature>
<feature type="transmembrane region" description="Helical" evidence="5">
    <location>
        <begin position="344"/>
        <end position="366"/>
    </location>
</feature>
<evidence type="ECO:0000256" key="3">
    <source>
        <dbReference type="ARBA" id="ARBA00022989"/>
    </source>
</evidence>
<dbReference type="InterPro" id="IPR036259">
    <property type="entry name" value="MFS_trans_sf"/>
</dbReference>
<evidence type="ECO:0000256" key="2">
    <source>
        <dbReference type="ARBA" id="ARBA00022692"/>
    </source>
</evidence>
<dbReference type="Proteomes" id="UP000724874">
    <property type="component" value="Unassembled WGS sequence"/>
</dbReference>
<dbReference type="SUPFAM" id="SSF103473">
    <property type="entry name" value="MFS general substrate transporter"/>
    <property type="match status" value="2"/>
</dbReference>
<accession>A0A9P5NUF7</accession>
<protein>
    <submittedName>
        <fullName evidence="6">Major facilitator superfamily domain-containing protein</fullName>
    </submittedName>
</protein>
<dbReference type="AlphaFoldDB" id="A0A9P5NUF7"/>
<evidence type="ECO:0000313" key="6">
    <source>
        <dbReference type="EMBL" id="KAF8907010.1"/>
    </source>
</evidence>
<evidence type="ECO:0000256" key="4">
    <source>
        <dbReference type="ARBA" id="ARBA00023136"/>
    </source>
</evidence>
<feature type="transmembrane region" description="Helical" evidence="5">
    <location>
        <begin position="31"/>
        <end position="50"/>
    </location>
</feature>
<evidence type="ECO:0000313" key="7">
    <source>
        <dbReference type="Proteomes" id="UP000724874"/>
    </source>
</evidence>
<sequence>MSYLSEETLLDDGHVQHARHRSHSASRERRFSAATLVIPIAIICRLAIMLPSTTNFRILEIAACRLWYYLNNPGAIPPGGGGIPDEMCKTGAVDKYYAAMSSLLSVGDGIGTVVGCAAAGYFGSRIGRKPVLLGVLSIAVIGQISVVFSQILGGWLEFVFFFVWAVCQTIGNAFTAIFVINMYIVDVSGAEERTAALSKIAGWAALGGALSFSLGGTITTQSHSTLTVYFVSSIILILSCIYIALILPESFPAFKRAELRRQREEEAPRIAQSWLEKVKSSMAMITEPLQLLKPAYDPATGRFNWRLLYCAIHVFIVTLADGYAVLAMILYFTAHYKYSPAQTGYVLTTLNITGVVVLTAIIPQIVRYLRPSYQRKQPVALPEEGLASENDGASSESKQEVVSETSDHLDVHITIGSWVIEAIAYLGVATTTTLTSQLASVVCIGLGAGRNPVFRSLVAASALASIEVVSSLSLIISPILMGSITTWTITSMPQTIFCVHATIILLGASVLFLIRDSDRYQKPRIVLE</sequence>
<feature type="transmembrane region" description="Helical" evidence="5">
    <location>
        <begin position="96"/>
        <end position="119"/>
    </location>
</feature>
<feature type="transmembrane region" description="Helical" evidence="5">
    <location>
        <begin position="226"/>
        <end position="247"/>
    </location>
</feature>
<feature type="transmembrane region" description="Helical" evidence="5">
    <location>
        <begin position="196"/>
        <end position="214"/>
    </location>
</feature>
<feature type="transmembrane region" description="Helical" evidence="5">
    <location>
        <begin position="158"/>
        <end position="184"/>
    </location>
</feature>
<reference evidence="6" key="1">
    <citation type="submission" date="2020-11" db="EMBL/GenBank/DDBJ databases">
        <authorList>
            <consortium name="DOE Joint Genome Institute"/>
            <person name="Ahrendt S."/>
            <person name="Riley R."/>
            <person name="Andreopoulos W."/>
            <person name="LaButti K."/>
            <person name="Pangilinan J."/>
            <person name="Ruiz-duenas F.J."/>
            <person name="Barrasa J.M."/>
            <person name="Sanchez-Garcia M."/>
            <person name="Camarero S."/>
            <person name="Miyauchi S."/>
            <person name="Serrano A."/>
            <person name="Linde D."/>
            <person name="Babiker R."/>
            <person name="Drula E."/>
            <person name="Ayuso-Fernandez I."/>
            <person name="Pacheco R."/>
            <person name="Padilla G."/>
            <person name="Ferreira P."/>
            <person name="Barriuso J."/>
            <person name="Kellner H."/>
            <person name="Castanera R."/>
            <person name="Alfaro M."/>
            <person name="Ramirez L."/>
            <person name="Pisabarro A.G."/>
            <person name="Kuo A."/>
            <person name="Tritt A."/>
            <person name="Lipzen A."/>
            <person name="He G."/>
            <person name="Yan M."/>
            <person name="Ng V."/>
            <person name="Cullen D."/>
            <person name="Martin F."/>
            <person name="Rosso M.-N."/>
            <person name="Henrissat B."/>
            <person name="Hibbett D."/>
            <person name="Martinez A.T."/>
            <person name="Grigoriev I.V."/>
        </authorList>
    </citation>
    <scope>NUCLEOTIDE SEQUENCE</scope>
    <source>
        <strain evidence="6">AH 44721</strain>
    </source>
</reference>
<dbReference type="OrthoDB" id="3026777at2759"/>
<keyword evidence="3 5" id="KW-1133">Transmembrane helix</keyword>
<dbReference type="GO" id="GO:0022857">
    <property type="term" value="F:transmembrane transporter activity"/>
    <property type="evidence" value="ECO:0007669"/>
    <property type="project" value="InterPro"/>
</dbReference>
<dbReference type="Gene3D" id="1.20.1250.20">
    <property type="entry name" value="MFS general substrate transporter like domains"/>
    <property type="match status" value="1"/>
</dbReference>
<proteinExistence type="predicted"/>
<comment type="caution">
    <text evidence="6">The sequence shown here is derived from an EMBL/GenBank/DDBJ whole genome shotgun (WGS) entry which is preliminary data.</text>
</comment>
<evidence type="ECO:0000256" key="5">
    <source>
        <dbReference type="SAM" id="Phobius"/>
    </source>
</evidence>
<feature type="transmembrane region" description="Helical" evidence="5">
    <location>
        <begin position="131"/>
        <end position="152"/>
    </location>
</feature>
<name>A0A9P5NUF7_GYMJU</name>
<keyword evidence="7" id="KW-1185">Reference proteome</keyword>
<dbReference type="EMBL" id="JADNYJ010000016">
    <property type="protein sequence ID" value="KAF8907010.1"/>
    <property type="molecule type" value="Genomic_DNA"/>
</dbReference>
<keyword evidence="4 5" id="KW-0472">Membrane</keyword>
<comment type="subcellular location">
    <subcellularLocation>
        <location evidence="1">Membrane</location>
        <topology evidence="1">Multi-pass membrane protein</topology>
    </subcellularLocation>
</comment>